<comment type="caution">
    <text evidence="1">The sequence shown here is derived from an EMBL/GenBank/DDBJ whole genome shotgun (WGS) entry which is preliminary data.</text>
</comment>
<keyword evidence="2" id="KW-1185">Reference proteome</keyword>
<evidence type="ECO:0000313" key="2">
    <source>
        <dbReference type="Proteomes" id="UP000292554"/>
    </source>
</evidence>
<dbReference type="EMBL" id="SJXE01000004">
    <property type="protein sequence ID" value="TCI03139.1"/>
    <property type="molecule type" value="Genomic_DNA"/>
</dbReference>
<sequence>MIPNKQVDLSYYPEPLRQQMAVVNDPEWQAQRQALWERDYSERFAESYGRRDYKKIYNYFMTGEGLGEFKWDLFLISLDFFPIMTIDSIGFFLEKSSKDEVSGWNSKTFIYSLAYRLMAMQWDGVNYIALDNDEAALKIFDWFWGEEFKAVSEIPHPVGQQEPLIFWEHSLPKLADYILSTFKKYLEGALDAPKDLPWLKRLSFVKTVFSQLDETYFSIDDCQATGCVELEIQPKIWALLLDNYHTASGVLPQRLAKLNQEREQIIREVLTPLRTNKPRLAETMDSITADCIAKESTVYIAFSLPDERASEWRNISREIFVREFKGEYLSFFDDKNIWMPEHTFPINISALLDVYAAEKKPDWMRLLEEYPEVERSGFQIEKSGGKTIFLVSLNTIHPERVELGLRDVFSGLGVSALESWYRLAI</sequence>
<name>A0ABY2ANU5_9GAMM</name>
<evidence type="ECO:0000313" key="1">
    <source>
        <dbReference type="EMBL" id="TCI03139.1"/>
    </source>
</evidence>
<protein>
    <submittedName>
        <fullName evidence="1">Uncharacterized protein</fullName>
    </submittedName>
</protein>
<accession>A0ABY2ANU5</accession>
<dbReference type="Proteomes" id="UP000292554">
    <property type="component" value="Unassembled WGS sequence"/>
</dbReference>
<gene>
    <name evidence="1" type="ORF">EZV61_09605</name>
</gene>
<dbReference type="RefSeq" id="WP_131415303.1">
    <property type="nucleotide sequence ID" value="NZ_SJXE01000004.1"/>
</dbReference>
<proteinExistence type="predicted"/>
<organism evidence="1 2">
    <name type="scientific">Corallincola luteus</name>
    <dbReference type="NCBI Taxonomy" id="1775177"/>
    <lineage>
        <taxon>Bacteria</taxon>
        <taxon>Pseudomonadati</taxon>
        <taxon>Pseudomonadota</taxon>
        <taxon>Gammaproteobacteria</taxon>
        <taxon>Alteromonadales</taxon>
        <taxon>Psychromonadaceae</taxon>
        <taxon>Corallincola</taxon>
    </lineage>
</organism>
<reference evidence="1 2" key="1">
    <citation type="submission" date="2019-02" db="EMBL/GenBank/DDBJ databases">
        <title>Corallincola luteus sp. nov., a marine bacterium isolated from surface sediment of Bohai Sea in China.</title>
        <authorList>
            <person name="Ren Q."/>
        </authorList>
    </citation>
    <scope>NUCLEOTIDE SEQUENCE [LARGE SCALE GENOMIC DNA]</scope>
    <source>
        <strain evidence="1 2">DASS28</strain>
    </source>
</reference>